<dbReference type="InterPro" id="IPR020549">
    <property type="entry name" value="YbeY_CS"/>
</dbReference>
<feature type="binding site" evidence="9">
    <location>
        <position position="138"/>
    </location>
    <ligand>
        <name>Zn(2+)</name>
        <dbReference type="ChEBI" id="CHEBI:29105"/>
        <note>catalytic</note>
    </ligand>
</feature>
<keyword evidence="7 9" id="KW-0378">Hydrolase</keyword>
<evidence type="ECO:0000256" key="8">
    <source>
        <dbReference type="ARBA" id="ARBA00022833"/>
    </source>
</evidence>
<name>A0A9D1FDH1_9FIRM</name>
<evidence type="ECO:0000256" key="4">
    <source>
        <dbReference type="ARBA" id="ARBA00022722"/>
    </source>
</evidence>
<keyword evidence="8 9" id="KW-0862">Zinc</keyword>
<dbReference type="InterPro" id="IPR023091">
    <property type="entry name" value="MetalPrtase_cat_dom_sf_prd"/>
</dbReference>
<keyword evidence="6 9" id="KW-0255">Endonuclease</keyword>
<evidence type="ECO:0000256" key="5">
    <source>
        <dbReference type="ARBA" id="ARBA00022723"/>
    </source>
</evidence>
<organism evidence="10 11">
    <name type="scientific">Candidatus Scatomorpha merdipullorum</name>
    <dbReference type="NCBI Taxonomy" id="2840927"/>
    <lineage>
        <taxon>Bacteria</taxon>
        <taxon>Bacillati</taxon>
        <taxon>Bacillota</taxon>
        <taxon>Clostridia</taxon>
        <taxon>Eubacteriales</taxon>
        <taxon>Candidatus Scatomorpha</taxon>
    </lineage>
</organism>
<evidence type="ECO:0000313" key="10">
    <source>
        <dbReference type="EMBL" id="HIS66884.1"/>
    </source>
</evidence>
<comment type="similarity">
    <text evidence="1 9">Belongs to the endoribonuclease YbeY family.</text>
</comment>
<sequence length="168" mass="18695">MPVKLSLTRAKRGLGHENARKLILRAAKCALKCEGVDCPCALSALLTDNEGIREINREYRGVDAATDVLSFPLNELSPGQFEAEDCERDLDTGCVLLGDMAFSLERCAAQGEEFGHGFEHELMYLTVHSVLHLLGYDHVDEGEMKRQMRAREKRIMSELGEGNIEEAT</sequence>
<evidence type="ECO:0000256" key="2">
    <source>
        <dbReference type="ARBA" id="ARBA00022517"/>
    </source>
</evidence>
<dbReference type="AlphaFoldDB" id="A0A9D1FDH1"/>
<keyword evidence="5 9" id="KW-0479">Metal-binding</keyword>
<gene>
    <name evidence="9 10" type="primary">ybeY</name>
    <name evidence="10" type="ORF">IAC18_04905</name>
</gene>
<feature type="binding site" evidence="9">
    <location>
        <position position="132"/>
    </location>
    <ligand>
        <name>Zn(2+)</name>
        <dbReference type="ChEBI" id="CHEBI:29105"/>
        <note>catalytic</note>
    </ligand>
</feature>
<reference evidence="10" key="1">
    <citation type="submission" date="2020-10" db="EMBL/GenBank/DDBJ databases">
        <authorList>
            <person name="Gilroy R."/>
        </authorList>
    </citation>
    <scope>NUCLEOTIDE SEQUENCE</scope>
    <source>
        <strain evidence="10">ChiHjej10B9-9673</strain>
    </source>
</reference>
<dbReference type="GO" id="GO:0004521">
    <property type="term" value="F:RNA endonuclease activity"/>
    <property type="evidence" value="ECO:0007669"/>
    <property type="project" value="UniProtKB-UniRule"/>
</dbReference>
<comment type="cofactor">
    <cofactor evidence="9">
        <name>Zn(2+)</name>
        <dbReference type="ChEBI" id="CHEBI:29105"/>
    </cofactor>
    <text evidence="9">Binds 1 zinc ion.</text>
</comment>
<dbReference type="Pfam" id="PF02130">
    <property type="entry name" value="YbeY"/>
    <property type="match status" value="1"/>
</dbReference>
<protein>
    <recommendedName>
        <fullName evidence="9">Endoribonuclease YbeY</fullName>
        <ecNumber evidence="9">3.1.-.-</ecNumber>
    </recommendedName>
</protein>
<dbReference type="EMBL" id="DVJK01000136">
    <property type="protein sequence ID" value="HIS66884.1"/>
    <property type="molecule type" value="Genomic_DNA"/>
</dbReference>
<dbReference type="PANTHER" id="PTHR46986:SF1">
    <property type="entry name" value="ENDORIBONUCLEASE YBEY, CHLOROPLASTIC"/>
    <property type="match status" value="1"/>
</dbReference>
<proteinExistence type="inferred from homology"/>
<accession>A0A9D1FDH1</accession>
<evidence type="ECO:0000256" key="3">
    <source>
        <dbReference type="ARBA" id="ARBA00022552"/>
    </source>
</evidence>
<evidence type="ECO:0000256" key="6">
    <source>
        <dbReference type="ARBA" id="ARBA00022759"/>
    </source>
</evidence>
<dbReference type="HAMAP" id="MF_00009">
    <property type="entry name" value="Endoribonucl_YbeY"/>
    <property type="match status" value="1"/>
</dbReference>
<dbReference type="InterPro" id="IPR002036">
    <property type="entry name" value="YbeY"/>
</dbReference>
<dbReference type="EC" id="3.1.-.-" evidence="9"/>
<comment type="function">
    <text evidence="9">Single strand-specific metallo-endoribonuclease involved in late-stage 70S ribosome quality control and in maturation of the 3' terminus of the 16S rRNA.</text>
</comment>
<evidence type="ECO:0000256" key="1">
    <source>
        <dbReference type="ARBA" id="ARBA00010875"/>
    </source>
</evidence>
<dbReference type="PANTHER" id="PTHR46986">
    <property type="entry name" value="ENDORIBONUCLEASE YBEY, CHLOROPLASTIC"/>
    <property type="match status" value="1"/>
</dbReference>
<dbReference type="GO" id="GO:0005737">
    <property type="term" value="C:cytoplasm"/>
    <property type="evidence" value="ECO:0007669"/>
    <property type="project" value="UniProtKB-SubCell"/>
</dbReference>
<reference evidence="10" key="2">
    <citation type="journal article" date="2021" name="PeerJ">
        <title>Extensive microbial diversity within the chicken gut microbiome revealed by metagenomics and culture.</title>
        <authorList>
            <person name="Gilroy R."/>
            <person name="Ravi A."/>
            <person name="Getino M."/>
            <person name="Pursley I."/>
            <person name="Horton D.L."/>
            <person name="Alikhan N.F."/>
            <person name="Baker D."/>
            <person name="Gharbi K."/>
            <person name="Hall N."/>
            <person name="Watson M."/>
            <person name="Adriaenssens E.M."/>
            <person name="Foster-Nyarko E."/>
            <person name="Jarju S."/>
            <person name="Secka A."/>
            <person name="Antonio M."/>
            <person name="Oren A."/>
            <person name="Chaudhuri R.R."/>
            <person name="La Ragione R."/>
            <person name="Hildebrand F."/>
            <person name="Pallen M.J."/>
        </authorList>
    </citation>
    <scope>NUCLEOTIDE SEQUENCE</scope>
    <source>
        <strain evidence="10">ChiHjej10B9-9673</strain>
    </source>
</reference>
<evidence type="ECO:0000256" key="7">
    <source>
        <dbReference type="ARBA" id="ARBA00022801"/>
    </source>
</evidence>
<dbReference type="GO" id="GO:0006364">
    <property type="term" value="P:rRNA processing"/>
    <property type="evidence" value="ECO:0007669"/>
    <property type="project" value="UniProtKB-UniRule"/>
</dbReference>
<dbReference type="GO" id="GO:0004222">
    <property type="term" value="F:metalloendopeptidase activity"/>
    <property type="evidence" value="ECO:0007669"/>
    <property type="project" value="InterPro"/>
</dbReference>
<dbReference type="NCBIfam" id="TIGR00043">
    <property type="entry name" value="rRNA maturation RNase YbeY"/>
    <property type="match status" value="1"/>
</dbReference>
<keyword evidence="4 9" id="KW-0540">Nuclease</keyword>
<dbReference type="Gene3D" id="3.40.390.30">
    <property type="entry name" value="Metalloproteases ('zincins'), catalytic domain"/>
    <property type="match status" value="1"/>
</dbReference>
<keyword evidence="2 9" id="KW-0690">Ribosome biogenesis</keyword>
<feature type="binding site" evidence="9">
    <location>
        <position position="128"/>
    </location>
    <ligand>
        <name>Zn(2+)</name>
        <dbReference type="ChEBI" id="CHEBI:29105"/>
        <note>catalytic</note>
    </ligand>
</feature>
<dbReference type="PROSITE" id="PS01306">
    <property type="entry name" value="UPF0054"/>
    <property type="match status" value="1"/>
</dbReference>
<evidence type="ECO:0000256" key="9">
    <source>
        <dbReference type="HAMAP-Rule" id="MF_00009"/>
    </source>
</evidence>
<dbReference type="SUPFAM" id="SSF55486">
    <property type="entry name" value="Metalloproteases ('zincins'), catalytic domain"/>
    <property type="match status" value="1"/>
</dbReference>
<comment type="subcellular location">
    <subcellularLocation>
        <location evidence="9">Cytoplasm</location>
    </subcellularLocation>
</comment>
<dbReference type="GO" id="GO:0008270">
    <property type="term" value="F:zinc ion binding"/>
    <property type="evidence" value="ECO:0007669"/>
    <property type="project" value="UniProtKB-UniRule"/>
</dbReference>
<dbReference type="Proteomes" id="UP000824001">
    <property type="component" value="Unassembled WGS sequence"/>
</dbReference>
<comment type="caution">
    <text evidence="10">The sequence shown here is derived from an EMBL/GenBank/DDBJ whole genome shotgun (WGS) entry which is preliminary data.</text>
</comment>
<keyword evidence="9" id="KW-0963">Cytoplasm</keyword>
<evidence type="ECO:0000313" key="11">
    <source>
        <dbReference type="Proteomes" id="UP000824001"/>
    </source>
</evidence>
<keyword evidence="3 9" id="KW-0698">rRNA processing</keyword>